<dbReference type="SUPFAM" id="SSF49464">
    <property type="entry name" value="Carboxypeptidase regulatory domain-like"/>
    <property type="match status" value="1"/>
</dbReference>
<dbReference type="Proteomes" id="UP001220610">
    <property type="component" value="Chromosome"/>
</dbReference>
<keyword evidence="2" id="KW-0378">Hydrolase</keyword>
<organism evidence="2 3">
    <name type="scientific">Candidatus Pseudobacter hemicellulosilyticus</name>
    <dbReference type="NCBI Taxonomy" id="3121375"/>
    <lineage>
        <taxon>Bacteria</taxon>
        <taxon>Pseudomonadati</taxon>
        <taxon>Bacteroidota</taxon>
        <taxon>Chitinophagia</taxon>
        <taxon>Chitinophagales</taxon>
        <taxon>Chitinophagaceae</taxon>
        <taxon>Pseudobacter</taxon>
    </lineage>
</organism>
<dbReference type="PROSITE" id="PS51257">
    <property type="entry name" value="PROKAR_LIPOPROTEIN"/>
    <property type="match status" value="1"/>
</dbReference>
<keyword evidence="2" id="KW-0645">Protease</keyword>
<feature type="chain" id="PRO_5042534497" evidence="1">
    <location>
        <begin position="24"/>
        <end position="590"/>
    </location>
</feature>
<proteinExistence type="predicted"/>
<accession>A0AAJ6BEW7</accession>
<protein>
    <submittedName>
        <fullName evidence="2">Carboxypeptidase-like regulatory domain-containing protein</fullName>
    </submittedName>
</protein>
<keyword evidence="1" id="KW-0732">Signal</keyword>
<dbReference type="AlphaFoldDB" id="A0AAJ6BEW7"/>
<evidence type="ECO:0000256" key="1">
    <source>
        <dbReference type="SAM" id="SignalP"/>
    </source>
</evidence>
<feature type="signal peptide" evidence="1">
    <location>
        <begin position="1"/>
        <end position="23"/>
    </location>
</feature>
<evidence type="ECO:0000313" key="3">
    <source>
        <dbReference type="Proteomes" id="UP001220610"/>
    </source>
</evidence>
<name>A0AAJ6BEW7_9BACT</name>
<evidence type="ECO:0000313" key="2">
    <source>
        <dbReference type="EMBL" id="WEK34503.1"/>
    </source>
</evidence>
<reference evidence="2" key="1">
    <citation type="submission" date="2023-03" db="EMBL/GenBank/DDBJ databases">
        <title>Andean soil-derived lignocellulolytic bacterial consortium as a source of novel taxa and putative plastic-active enzymes.</title>
        <authorList>
            <person name="Diaz-Garcia L."/>
            <person name="Chuvochina M."/>
            <person name="Feuerriegel G."/>
            <person name="Bunk B."/>
            <person name="Sproer C."/>
            <person name="Streit W.R."/>
            <person name="Rodriguez L.M."/>
            <person name="Overmann J."/>
            <person name="Jimenez D.J."/>
        </authorList>
    </citation>
    <scope>NUCLEOTIDE SEQUENCE</scope>
    <source>
        <strain evidence="2">MAG 7</strain>
    </source>
</reference>
<dbReference type="EMBL" id="CP119311">
    <property type="protein sequence ID" value="WEK34503.1"/>
    <property type="molecule type" value="Genomic_DNA"/>
</dbReference>
<sequence>MKNSRLLIHVSLLAFILFLGCNKTDSPSNSKPYTPEYVTATLSGRVTDNSKEPVSGAIVKAGTATATTDINGSFTLSNVQVDKNAAFVKVEKEGFFLGTKTIVASTGNNNAVVIQLIPKTVAGTITATSGGTVTVPEKGGSIAFEANSIINPNGNAAYSGAVEVSAFFINPEATDFNEIMPGTLRGITTNNEETGLQSFGMMAVELTGSAGEKLQLAPGKKATLHFPIPAGLQGEAPASIPLWSLDETTGLWKEEGEATKQGTEYIGTVGHFSFWNCDAPFPIIDFTATIKDANGNGLNAVEVVIEVPAGSGTAGSTSASSYTNAEGLIFGKIPANKTLQLKIYNKCRTLLHSQNIGPFSRNTELGAIAVNYNSSQVTISGAVVNCKQESVANGFVSIKLEDIFYNVPVTNGKFSTTITRCNSTETTAAITAFDLEKQVSGTASNLTISGSTADAGQLYACGVAAEMFIRYTVEGVDYSFAPPKDTFMVYEGNSTNNFVAITAKPEGRAIEQFIIIFKRGAELGPTKLYVIDLYNDDNSIHYTKSQNDTEVNITEFDDASGFIAGNFSAILRDSAGTQTYPITGNFRVKR</sequence>
<dbReference type="GO" id="GO:0004180">
    <property type="term" value="F:carboxypeptidase activity"/>
    <property type="evidence" value="ECO:0007669"/>
    <property type="project" value="UniProtKB-KW"/>
</dbReference>
<dbReference type="InterPro" id="IPR008969">
    <property type="entry name" value="CarboxyPept-like_regulatory"/>
</dbReference>
<dbReference type="Pfam" id="PF13620">
    <property type="entry name" value="CarboxypepD_reg"/>
    <property type="match status" value="1"/>
</dbReference>
<dbReference type="Gene3D" id="2.60.40.1120">
    <property type="entry name" value="Carboxypeptidase-like, regulatory domain"/>
    <property type="match status" value="1"/>
</dbReference>
<gene>
    <name evidence="2" type="ORF">P0Y53_18605</name>
</gene>
<keyword evidence="2" id="KW-0121">Carboxypeptidase</keyword>